<evidence type="ECO:0000256" key="3">
    <source>
        <dbReference type="ARBA" id="ARBA00022525"/>
    </source>
</evidence>
<dbReference type="GeneTree" id="ENSGT00940000158152"/>
<dbReference type="PANTHER" id="PTHR11515">
    <property type="entry name" value="GLYCOPROTEIN HORMONE BETA CHAIN"/>
    <property type="match status" value="1"/>
</dbReference>
<feature type="domain" description="Glycoprotein hormone subunit beta" evidence="9">
    <location>
        <begin position="20"/>
        <end position="121"/>
    </location>
</feature>
<dbReference type="PROSITE" id="PS00261">
    <property type="entry name" value="GLYCO_HORMONE_BETA_1"/>
    <property type="match status" value="1"/>
</dbReference>
<dbReference type="Proteomes" id="UP000694557">
    <property type="component" value="Unassembled WGS sequence"/>
</dbReference>
<keyword evidence="7" id="KW-0325">Glycoprotein</keyword>
<comment type="similarity">
    <text evidence="2">Belongs to the glycoprotein hormones subunit beta family.</text>
</comment>
<keyword evidence="5 8" id="KW-0732">Signal</keyword>
<dbReference type="InterPro" id="IPR001545">
    <property type="entry name" value="Gonadotropin_bsu"/>
</dbReference>
<dbReference type="GO" id="GO:0007186">
    <property type="term" value="P:G protein-coupled receptor signaling pathway"/>
    <property type="evidence" value="ECO:0007669"/>
    <property type="project" value="TreeGrafter"/>
</dbReference>
<organism evidence="10 11">
    <name type="scientific">Oncorhynchus kisutch</name>
    <name type="common">Coho salmon</name>
    <name type="synonym">Salmo kisutch</name>
    <dbReference type="NCBI Taxonomy" id="8019"/>
    <lineage>
        <taxon>Eukaryota</taxon>
        <taxon>Metazoa</taxon>
        <taxon>Chordata</taxon>
        <taxon>Craniata</taxon>
        <taxon>Vertebrata</taxon>
        <taxon>Euteleostomi</taxon>
        <taxon>Actinopterygii</taxon>
        <taxon>Neopterygii</taxon>
        <taxon>Teleostei</taxon>
        <taxon>Protacanthopterygii</taxon>
        <taxon>Salmoniformes</taxon>
        <taxon>Salmonidae</taxon>
        <taxon>Salmoninae</taxon>
        <taxon>Oncorhynchus</taxon>
    </lineage>
</organism>
<dbReference type="CDD" id="cd00069">
    <property type="entry name" value="GHB_like"/>
    <property type="match status" value="1"/>
</dbReference>
<dbReference type="SMART" id="SM00068">
    <property type="entry name" value="GHB"/>
    <property type="match status" value="1"/>
</dbReference>
<reference evidence="10" key="2">
    <citation type="submission" date="2025-09" db="UniProtKB">
        <authorList>
            <consortium name="Ensembl"/>
        </authorList>
    </citation>
    <scope>IDENTIFICATION</scope>
</reference>
<dbReference type="GO" id="GO:0005179">
    <property type="term" value="F:hormone activity"/>
    <property type="evidence" value="ECO:0007669"/>
    <property type="project" value="UniProtKB-KW"/>
</dbReference>
<dbReference type="GO" id="GO:0005615">
    <property type="term" value="C:extracellular space"/>
    <property type="evidence" value="ECO:0007669"/>
    <property type="project" value="TreeGrafter"/>
</dbReference>
<dbReference type="GO" id="GO:0010817">
    <property type="term" value="P:regulation of hormone levels"/>
    <property type="evidence" value="ECO:0007669"/>
    <property type="project" value="UniProtKB-ARBA"/>
</dbReference>
<keyword evidence="11" id="KW-1185">Reference proteome</keyword>
<feature type="signal peptide" evidence="8">
    <location>
        <begin position="1"/>
        <end position="18"/>
    </location>
</feature>
<evidence type="ECO:0000256" key="2">
    <source>
        <dbReference type="ARBA" id="ARBA00006552"/>
    </source>
</evidence>
<comment type="subcellular location">
    <subcellularLocation>
        <location evidence="1">Secreted</location>
    </subcellularLocation>
</comment>
<evidence type="ECO:0000256" key="7">
    <source>
        <dbReference type="ARBA" id="ARBA00023180"/>
    </source>
</evidence>
<dbReference type="PANTHER" id="PTHR11515:SF29">
    <property type="entry name" value="THYROTROPIN SUBUNIT BETA-LIKE"/>
    <property type="match status" value="1"/>
</dbReference>
<feature type="chain" id="PRO_5034798384" evidence="8">
    <location>
        <begin position="19"/>
        <end position="162"/>
    </location>
</feature>
<gene>
    <name evidence="10" type="primary">TSHB</name>
</gene>
<name>A0A8C7FK51_ONCKI</name>
<sequence length="162" mass="18428">SDMYALTWVLLFVWLGGGVSVCMMENYTLLIEKRACSQCIAVNTTICSGFCHTQDTNVKGRVGKSYLIQRGCMPHSLVYHPARVPGCPLHVNNVLYYPESRRCHCTRCDGHAHRCVHMTQATPTPYRLDCCVQSPDLNHIQSVWRELKTADGHTPQTWEKFK</sequence>
<keyword evidence="3" id="KW-0964">Secreted</keyword>
<dbReference type="Gene3D" id="2.10.90.10">
    <property type="entry name" value="Cystine-knot cytokines"/>
    <property type="match status" value="1"/>
</dbReference>
<dbReference type="InterPro" id="IPR018245">
    <property type="entry name" value="Gonadotropin_bsu_CS"/>
</dbReference>
<protein>
    <submittedName>
        <fullName evidence="10">Thyroid stimulating hormone subunit beta</fullName>
    </submittedName>
</protein>
<keyword evidence="4" id="KW-0372">Hormone</keyword>
<evidence type="ECO:0000256" key="1">
    <source>
        <dbReference type="ARBA" id="ARBA00004613"/>
    </source>
</evidence>
<evidence type="ECO:0000256" key="4">
    <source>
        <dbReference type="ARBA" id="ARBA00022702"/>
    </source>
</evidence>
<reference evidence="10" key="1">
    <citation type="submission" date="2025-08" db="UniProtKB">
        <authorList>
            <consortium name="Ensembl"/>
        </authorList>
    </citation>
    <scope>IDENTIFICATION</scope>
</reference>
<dbReference type="Pfam" id="PF00007">
    <property type="entry name" value="Cys_knot"/>
    <property type="match status" value="1"/>
</dbReference>
<dbReference type="InterPro" id="IPR029034">
    <property type="entry name" value="Cystine-knot_cytokine"/>
</dbReference>
<dbReference type="SUPFAM" id="SSF57501">
    <property type="entry name" value="Cystine-knot cytokines"/>
    <property type="match status" value="1"/>
</dbReference>
<dbReference type="FunFam" id="2.10.90.10:FF:000007">
    <property type="entry name" value="Luteinizing hormone beta subunit"/>
    <property type="match status" value="1"/>
</dbReference>
<dbReference type="GO" id="GO:0005737">
    <property type="term" value="C:cytoplasm"/>
    <property type="evidence" value="ECO:0007669"/>
    <property type="project" value="TreeGrafter"/>
</dbReference>
<dbReference type="InterPro" id="IPR006208">
    <property type="entry name" value="Glyco_hormone_CN"/>
</dbReference>
<evidence type="ECO:0000256" key="6">
    <source>
        <dbReference type="ARBA" id="ARBA00023157"/>
    </source>
</evidence>
<evidence type="ECO:0000256" key="5">
    <source>
        <dbReference type="ARBA" id="ARBA00022729"/>
    </source>
</evidence>
<proteinExistence type="inferred from homology"/>
<evidence type="ECO:0000313" key="10">
    <source>
        <dbReference type="Ensembl" id="ENSOKIP00005029050.1"/>
    </source>
</evidence>
<dbReference type="AlphaFoldDB" id="A0A8C7FK51"/>
<evidence type="ECO:0000313" key="11">
    <source>
        <dbReference type="Proteomes" id="UP000694557"/>
    </source>
</evidence>
<keyword evidence="6" id="KW-1015">Disulfide bond</keyword>
<accession>A0A8C7FK51</accession>
<evidence type="ECO:0000256" key="8">
    <source>
        <dbReference type="SAM" id="SignalP"/>
    </source>
</evidence>
<evidence type="ECO:0000259" key="9">
    <source>
        <dbReference type="Pfam" id="PF00007"/>
    </source>
</evidence>
<dbReference type="Ensembl" id="ENSOKIT00005030736.1">
    <property type="protein sequence ID" value="ENSOKIP00005029050.1"/>
    <property type="gene ID" value="ENSOKIG00005012505.1"/>
</dbReference>